<reference evidence="3 4" key="1">
    <citation type="journal article" date="2019" name="Int. J. Syst. Evol. Microbiol.">
        <title>The Global Catalogue of Microorganisms (GCM) 10K type strain sequencing project: providing services to taxonomists for standard genome sequencing and annotation.</title>
        <authorList>
            <consortium name="The Broad Institute Genomics Platform"/>
            <consortium name="The Broad Institute Genome Sequencing Center for Infectious Disease"/>
            <person name="Wu L."/>
            <person name="Ma J."/>
        </authorList>
    </citation>
    <scope>NUCLEOTIDE SEQUENCE [LARGE SCALE GENOMIC DNA]</scope>
    <source>
        <strain evidence="3 4">JCM 16014</strain>
    </source>
</reference>
<dbReference type="Proteomes" id="UP001500751">
    <property type="component" value="Unassembled WGS sequence"/>
</dbReference>
<dbReference type="InterPro" id="IPR045794">
    <property type="entry name" value="Trypco1"/>
</dbReference>
<gene>
    <name evidence="3" type="ORF">GCM10009839_60900</name>
</gene>
<accession>A0ABN2V0M5</accession>
<proteinExistence type="predicted"/>
<sequence>MPDFLRFDFDDGTSVLMKAVPAAELDLPPGTEPLEPVSRVKDTLAKAGSSLAESLRPLVPVLESVHRTVLKAARPPDKVSVELGLKLTSEMHLMIVGANGEASLTVKAEWDLHRDAQHGDAQHQDVQADEGSGSDPAAETEE</sequence>
<evidence type="ECO:0000256" key="1">
    <source>
        <dbReference type="SAM" id="MobiDB-lite"/>
    </source>
</evidence>
<keyword evidence="4" id="KW-1185">Reference proteome</keyword>
<evidence type="ECO:0000313" key="3">
    <source>
        <dbReference type="EMBL" id="GAA2047524.1"/>
    </source>
</evidence>
<feature type="domain" description="Trypsin-co-occurring" evidence="2">
    <location>
        <begin position="7"/>
        <end position="111"/>
    </location>
</feature>
<protein>
    <recommendedName>
        <fullName evidence="2">Trypsin-co-occurring domain-containing protein</fullName>
    </recommendedName>
</protein>
<comment type="caution">
    <text evidence="3">The sequence shown here is derived from an EMBL/GenBank/DDBJ whole genome shotgun (WGS) entry which is preliminary data.</text>
</comment>
<dbReference type="Pfam" id="PF19493">
    <property type="entry name" value="Trypco1"/>
    <property type="match status" value="1"/>
</dbReference>
<name>A0ABN2V0M5_9ACTN</name>
<evidence type="ECO:0000313" key="4">
    <source>
        <dbReference type="Proteomes" id="UP001500751"/>
    </source>
</evidence>
<evidence type="ECO:0000259" key="2">
    <source>
        <dbReference type="Pfam" id="PF19493"/>
    </source>
</evidence>
<organism evidence="3 4">
    <name type="scientific">Catenulispora yoronensis</name>
    <dbReference type="NCBI Taxonomy" id="450799"/>
    <lineage>
        <taxon>Bacteria</taxon>
        <taxon>Bacillati</taxon>
        <taxon>Actinomycetota</taxon>
        <taxon>Actinomycetes</taxon>
        <taxon>Catenulisporales</taxon>
        <taxon>Catenulisporaceae</taxon>
        <taxon>Catenulispora</taxon>
    </lineage>
</organism>
<dbReference type="NCBIfam" id="NF041216">
    <property type="entry name" value="CU044_2847_fam"/>
    <property type="match status" value="1"/>
</dbReference>
<dbReference type="EMBL" id="BAAAQN010000043">
    <property type="protein sequence ID" value="GAA2047524.1"/>
    <property type="molecule type" value="Genomic_DNA"/>
</dbReference>
<feature type="region of interest" description="Disordered" evidence="1">
    <location>
        <begin position="116"/>
        <end position="142"/>
    </location>
</feature>